<evidence type="ECO:0000256" key="4">
    <source>
        <dbReference type="ARBA" id="ARBA00023125"/>
    </source>
</evidence>
<evidence type="ECO:0000313" key="9">
    <source>
        <dbReference type="EMBL" id="KAL0577102.1"/>
    </source>
</evidence>
<accession>A0ABR3FNY8</accession>
<gene>
    <name evidence="9" type="ORF">V5O48_004894</name>
</gene>
<keyword evidence="5" id="KW-0804">Transcription</keyword>
<dbReference type="InterPro" id="IPR036864">
    <property type="entry name" value="Zn2-C6_fun-type_DNA-bd_sf"/>
</dbReference>
<evidence type="ECO:0000256" key="3">
    <source>
        <dbReference type="ARBA" id="ARBA00023015"/>
    </source>
</evidence>
<feature type="region of interest" description="Disordered" evidence="7">
    <location>
        <begin position="765"/>
        <end position="820"/>
    </location>
</feature>
<dbReference type="SUPFAM" id="SSF57701">
    <property type="entry name" value="Zn2/Cys6 DNA-binding domain"/>
    <property type="match status" value="1"/>
</dbReference>
<keyword evidence="6" id="KW-0539">Nucleus</keyword>
<dbReference type="Pfam" id="PF00172">
    <property type="entry name" value="Zn_clus"/>
    <property type="match status" value="1"/>
</dbReference>
<dbReference type="SMART" id="SM00066">
    <property type="entry name" value="GAL4"/>
    <property type="match status" value="1"/>
</dbReference>
<protein>
    <recommendedName>
        <fullName evidence="8">Zn(2)-C6 fungal-type domain-containing protein</fullName>
    </recommendedName>
</protein>
<dbReference type="PANTHER" id="PTHR31845">
    <property type="entry name" value="FINGER DOMAIN PROTEIN, PUTATIVE-RELATED"/>
    <property type="match status" value="1"/>
</dbReference>
<feature type="domain" description="Zn(2)-C6 fungal-type" evidence="8">
    <location>
        <begin position="160"/>
        <end position="192"/>
    </location>
</feature>
<feature type="compositionally biased region" description="Low complexity" evidence="7">
    <location>
        <begin position="87"/>
        <end position="106"/>
    </location>
</feature>
<name>A0ABR3FNY8_9AGAR</name>
<evidence type="ECO:0000259" key="8">
    <source>
        <dbReference type="PROSITE" id="PS50048"/>
    </source>
</evidence>
<dbReference type="InterPro" id="IPR051089">
    <property type="entry name" value="prtT"/>
</dbReference>
<keyword evidence="4" id="KW-0238">DNA-binding</keyword>
<feature type="compositionally biased region" description="Polar residues" evidence="7">
    <location>
        <begin position="809"/>
        <end position="820"/>
    </location>
</feature>
<dbReference type="Proteomes" id="UP001465976">
    <property type="component" value="Unassembled WGS sequence"/>
</dbReference>
<keyword evidence="3" id="KW-0805">Transcription regulation</keyword>
<feature type="region of interest" description="Disordered" evidence="7">
    <location>
        <begin position="911"/>
        <end position="934"/>
    </location>
</feature>
<evidence type="ECO:0000256" key="5">
    <source>
        <dbReference type="ARBA" id="ARBA00023163"/>
    </source>
</evidence>
<organism evidence="9 10">
    <name type="scientific">Marasmius crinis-equi</name>
    <dbReference type="NCBI Taxonomy" id="585013"/>
    <lineage>
        <taxon>Eukaryota</taxon>
        <taxon>Fungi</taxon>
        <taxon>Dikarya</taxon>
        <taxon>Basidiomycota</taxon>
        <taxon>Agaricomycotina</taxon>
        <taxon>Agaricomycetes</taxon>
        <taxon>Agaricomycetidae</taxon>
        <taxon>Agaricales</taxon>
        <taxon>Marasmiineae</taxon>
        <taxon>Marasmiaceae</taxon>
        <taxon>Marasmius</taxon>
    </lineage>
</organism>
<feature type="compositionally biased region" description="Low complexity" evidence="7">
    <location>
        <begin position="852"/>
        <end position="864"/>
    </location>
</feature>
<dbReference type="Gene3D" id="4.10.240.10">
    <property type="entry name" value="Zn(2)-C6 fungal-type DNA-binding domain"/>
    <property type="match status" value="1"/>
</dbReference>
<dbReference type="PROSITE" id="PS50048">
    <property type="entry name" value="ZN2_CY6_FUNGAL_2"/>
    <property type="match status" value="1"/>
</dbReference>
<dbReference type="Pfam" id="PF04082">
    <property type="entry name" value="Fungal_trans"/>
    <property type="match status" value="1"/>
</dbReference>
<evidence type="ECO:0000256" key="1">
    <source>
        <dbReference type="ARBA" id="ARBA00004123"/>
    </source>
</evidence>
<evidence type="ECO:0000256" key="7">
    <source>
        <dbReference type="SAM" id="MobiDB-lite"/>
    </source>
</evidence>
<proteinExistence type="predicted"/>
<dbReference type="EMBL" id="JBAHYK010000178">
    <property type="protein sequence ID" value="KAL0577102.1"/>
    <property type="molecule type" value="Genomic_DNA"/>
</dbReference>
<sequence>MPVHNYSYSSYYNHHHLPSPSPYFDYGFTPAPAYPEVIPLSPQESEYQMSSHDPRSPSDIPIDPALALYPPYYSSSSYQHTPQQHLSLPPSYSSPSSGGSDTIGTPPTEPSGSNKNGKRPASSAGVDSRKKQRRDGPSDAAQSPAGEKEDKPKPTRGSRACTVCRRLKMKCIGAEEGPPCKRCQTGGHECIFEESNRGKRSSKKHEILTRSLRKMEKTLDTVLRSIGNPSIASGMISRSPTPPNAQTANTNALLGRTPSPPPSHSTLSNLPIFRKPDHGGTSPKLHSLPDNALNPLGLLAEASLANRRAQQGASLHGFAARTQDSASNIGVASSNYFKPGPMTILPLRRLYIERQVQPEMLNFVSTSEVVDLFNIYYDHMNMHSNILDRNFHTPSLVCSRSPFLLTTICAISSKFYPARPDLHPRLTELAKKLAFSVPGQGYKSVEIVQAYLLLTLWGFGAVERYEQDKTWMMLGMAIRMATDLNLHRKTAVRSTDTQEGRVRDMEVHNRERTWIMCFCLDRSCGALMGKPHTIREDFIIRNAENWYKLPTAIPSDRSMAAYLDLQRILTRSLDFLHSSTDSSNGLQPSIDYMLVIKTFESQITASRDRWGSGDDFIQSSLKESPTMNEYKTFIGQFYYNYVLLVLNSYGLQNALERSPLDIGHFFARCYGCATTCSLLVRDHLGPSGYMKYSPDSHFVQTSYAVLTLLKLLRPEFSAYIEDEARILGIVNDVAEVLEKISVNATHTPVLYSTFLKALIAAKREGNPGHSSEVNLHTINPSSSSEGLTTNNGNGNMDHDVSSGLGLHPHSQTQAPQSTPSFDDPLFMLNEFRMDSEMGPVLDMSTFPPTMASPGPSNPNEEPSGTGMTMDSILSSGFWDSVLVPGYGSLDGLTGGFVFGAGGSGLITPRIGLTPVQSGQNTPKKSPARGNSPSKVVDHLNLAAALQQEAGSS</sequence>
<feature type="region of interest" description="Disordered" evidence="7">
    <location>
        <begin position="43"/>
        <end position="63"/>
    </location>
</feature>
<comment type="subcellular location">
    <subcellularLocation>
        <location evidence="1">Nucleus</location>
    </subcellularLocation>
</comment>
<evidence type="ECO:0000313" key="10">
    <source>
        <dbReference type="Proteomes" id="UP001465976"/>
    </source>
</evidence>
<feature type="compositionally biased region" description="Polar residues" evidence="7">
    <location>
        <begin position="231"/>
        <end position="252"/>
    </location>
</feature>
<dbReference type="InterPro" id="IPR007219">
    <property type="entry name" value="XnlR_reg_dom"/>
</dbReference>
<feature type="region of interest" description="Disordered" evidence="7">
    <location>
        <begin position="231"/>
        <end position="289"/>
    </location>
</feature>
<feature type="region of interest" description="Disordered" evidence="7">
    <location>
        <begin position="75"/>
        <end position="158"/>
    </location>
</feature>
<evidence type="ECO:0000256" key="6">
    <source>
        <dbReference type="ARBA" id="ARBA00023242"/>
    </source>
</evidence>
<keyword evidence="10" id="KW-1185">Reference proteome</keyword>
<keyword evidence="2" id="KW-0479">Metal-binding</keyword>
<dbReference type="PROSITE" id="PS00463">
    <property type="entry name" value="ZN2_CY6_FUNGAL_1"/>
    <property type="match status" value="1"/>
</dbReference>
<dbReference type="InterPro" id="IPR001138">
    <property type="entry name" value="Zn2Cys6_DnaBD"/>
</dbReference>
<feature type="compositionally biased region" description="Polar residues" evidence="7">
    <location>
        <begin position="768"/>
        <end position="794"/>
    </location>
</feature>
<feature type="region of interest" description="Disordered" evidence="7">
    <location>
        <begin position="847"/>
        <end position="870"/>
    </location>
</feature>
<dbReference type="PANTHER" id="PTHR31845:SF19">
    <property type="entry name" value="TRANSCRIPTION FACTOR DOMAIN-CONTAINING PROTEIN"/>
    <property type="match status" value="1"/>
</dbReference>
<feature type="compositionally biased region" description="Polar residues" evidence="7">
    <location>
        <begin position="914"/>
        <end position="933"/>
    </location>
</feature>
<dbReference type="SMART" id="SM00906">
    <property type="entry name" value="Fungal_trans"/>
    <property type="match status" value="1"/>
</dbReference>
<dbReference type="CDD" id="cd00067">
    <property type="entry name" value="GAL4"/>
    <property type="match status" value="1"/>
</dbReference>
<comment type="caution">
    <text evidence="9">The sequence shown here is derived from an EMBL/GenBank/DDBJ whole genome shotgun (WGS) entry which is preliminary data.</text>
</comment>
<dbReference type="CDD" id="cd12148">
    <property type="entry name" value="fungal_TF_MHR"/>
    <property type="match status" value="1"/>
</dbReference>
<evidence type="ECO:0000256" key="2">
    <source>
        <dbReference type="ARBA" id="ARBA00022723"/>
    </source>
</evidence>
<reference evidence="9 10" key="1">
    <citation type="submission" date="2024-02" db="EMBL/GenBank/DDBJ databases">
        <title>A draft genome for the cacao thread blight pathogen Marasmius crinis-equi.</title>
        <authorList>
            <person name="Cohen S.P."/>
            <person name="Baruah I.K."/>
            <person name="Amoako-Attah I."/>
            <person name="Bukari Y."/>
            <person name="Meinhardt L.W."/>
            <person name="Bailey B.A."/>
        </authorList>
    </citation>
    <scope>NUCLEOTIDE SEQUENCE [LARGE SCALE GENOMIC DNA]</scope>
    <source>
        <strain evidence="9 10">GH-76</strain>
    </source>
</reference>